<protein>
    <submittedName>
        <fullName evidence="1">Pentapeptide repeat-containing protein</fullName>
    </submittedName>
</protein>
<organism evidence="1 2">
    <name type="scientific">Rhizomicrobium electricum</name>
    <dbReference type="NCBI Taxonomy" id="480070"/>
    <lineage>
        <taxon>Bacteria</taxon>
        <taxon>Pseudomonadati</taxon>
        <taxon>Pseudomonadota</taxon>
        <taxon>Alphaproteobacteria</taxon>
        <taxon>Micropepsales</taxon>
        <taxon>Micropepsaceae</taxon>
        <taxon>Rhizomicrobium</taxon>
    </lineage>
</organism>
<name>A0ABN1EZM9_9PROT</name>
<accession>A0ABN1EZM9</accession>
<sequence length="360" mass="37939">MTYSSAELTRLLANHERFVTGRGGVRANFKGADLKGAVLANRRLDEIDFTGADLSGANLHGSNLTRASLFCADLTGCNLRNAKLHHADLRGASFRGADLSFAGVDYADLRKATMMIMDGADVSVIDHRKTGLGHVDFSYCSLRGASFGKAKLDGAIFDGALLLGVSFRGAEITNASFVGAVLMDVAELNVPPETFADCVFDVSAAAKAKAGALAERLALHQQWVMTDGREGVAAELDGEDLRPLAGQFSGRCLIGLHLRGVTAIGLDFSNSQLQGARFEGSDLRGADFSGCDLSGASFYGARLVHARFEKARLAGLTLRNGEVLTPNFFGADANPGQFRDAVLETTLGAMGVGASDVVEI</sequence>
<dbReference type="Gene3D" id="2.160.20.80">
    <property type="entry name" value="E3 ubiquitin-protein ligase SopA"/>
    <property type="match status" value="2"/>
</dbReference>
<dbReference type="InterPro" id="IPR001646">
    <property type="entry name" value="5peptide_repeat"/>
</dbReference>
<evidence type="ECO:0000313" key="2">
    <source>
        <dbReference type="Proteomes" id="UP001499951"/>
    </source>
</evidence>
<dbReference type="PANTHER" id="PTHR14136">
    <property type="entry name" value="BTB_POZ DOMAIN-CONTAINING PROTEIN KCTD9"/>
    <property type="match status" value="1"/>
</dbReference>
<dbReference type="InterPro" id="IPR051082">
    <property type="entry name" value="Pentapeptide-BTB/POZ_domain"/>
</dbReference>
<dbReference type="SUPFAM" id="SSF141571">
    <property type="entry name" value="Pentapeptide repeat-like"/>
    <property type="match status" value="2"/>
</dbReference>
<dbReference type="Pfam" id="PF00805">
    <property type="entry name" value="Pentapeptide"/>
    <property type="match status" value="3"/>
</dbReference>
<comment type="caution">
    <text evidence="1">The sequence shown here is derived from an EMBL/GenBank/DDBJ whole genome shotgun (WGS) entry which is preliminary data.</text>
</comment>
<evidence type="ECO:0000313" key="1">
    <source>
        <dbReference type="EMBL" id="GAA0578496.1"/>
    </source>
</evidence>
<gene>
    <name evidence="1" type="ORF">GCM10008942_29210</name>
</gene>
<dbReference type="Proteomes" id="UP001499951">
    <property type="component" value="Unassembled WGS sequence"/>
</dbReference>
<dbReference type="EMBL" id="BAAADD010000008">
    <property type="protein sequence ID" value="GAA0578496.1"/>
    <property type="molecule type" value="Genomic_DNA"/>
</dbReference>
<keyword evidence="2" id="KW-1185">Reference proteome</keyword>
<proteinExistence type="predicted"/>
<reference evidence="1 2" key="1">
    <citation type="journal article" date="2019" name="Int. J. Syst. Evol. Microbiol.">
        <title>The Global Catalogue of Microorganisms (GCM) 10K type strain sequencing project: providing services to taxonomists for standard genome sequencing and annotation.</title>
        <authorList>
            <consortium name="The Broad Institute Genomics Platform"/>
            <consortium name="The Broad Institute Genome Sequencing Center for Infectious Disease"/>
            <person name="Wu L."/>
            <person name="Ma J."/>
        </authorList>
    </citation>
    <scope>NUCLEOTIDE SEQUENCE [LARGE SCALE GENOMIC DNA]</scope>
    <source>
        <strain evidence="1 2">JCM 15089</strain>
    </source>
</reference>
<dbReference type="PANTHER" id="PTHR14136:SF17">
    <property type="entry name" value="BTB_POZ DOMAIN-CONTAINING PROTEIN KCTD9"/>
    <property type="match status" value="1"/>
</dbReference>